<organism evidence="10 11">
    <name type="scientific">Boletus reticuloceps</name>
    <dbReference type="NCBI Taxonomy" id="495285"/>
    <lineage>
        <taxon>Eukaryota</taxon>
        <taxon>Fungi</taxon>
        <taxon>Dikarya</taxon>
        <taxon>Basidiomycota</taxon>
        <taxon>Agaricomycotina</taxon>
        <taxon>Agaricomycetes</taxon>
        <taxon>Agaricomycetidae</taxon>
        <taxon>Boletales</taxon>
        <taxon>Boletineae</taxon>
        <taxon>Boletaceae</taxon>
        <taxon>Boletoideae</taxon>
        <taxon>Boletus</taxon>
    </lineage>
</organism>
<keyword evidence="3" id="KW-0349">Heme</keyword>
<feature type="chain" id="PRO_5034819269" evidence="8">
    <location>
        <begin position="19"/>
        <end position="130"/>
    </location>
</feature>
<evidence type="ECO:0000256" key="1">
    <source>
        <dbReference type="ARBA" id="ARBA00001970"/>
    </source>
</evidence>
<feature type="signal peptide" evidence="8">
    <location>
        <begin position="1"/>
        <end position="18"/>
    </location>
</feature>
<evidence type="ECO:0000256" key="7">
    <source>
        <dbReference type="ARBA" id="ARBA00025795"/>
    </source>
</evidence>
<keyword evidence="11" id="KW-1185">Reference proteome</keyword>
<evidence type="ECO:0000256" key="3">
    <source>
        <dbReference type="ARBA" id="ARBA00022617"/>
    </source>
</evidence>
<dbReference type="GO" id="GO:0004601">
    <property type="term" value="F:peroxidase activity"/>
    <property type="evidence" value="ECO:0007669"/>
    <property type="project" value="UniProtKB-KW"/>
</dbReference>
<dbReference type="Pfam" id="PF01328">
    <property type="entry name" value="Peroxidase_2"/>
    <property type="match status" value="1"/>
</dbReference>
<protein>
    <submittedName>
        <fullName evidence="10">Chloroperoxidase</fullName>
    </submittedName>
</protein>
<dbReference type="AlphaFoldDB" id="A0A8I3A794"/>
<dbReference type="PANTHER" id="PTHR33577:SF9">
    <property type="entry name" value="PEROXIDASE STCC"/>
    <property type="match status" value="1"/>
</dbReference>
<evidence type="ECO:0000256" key="4">
    <source>
        <dbReference type="ARBA" id="ARBA00022723"/>
    </source>
</evidence>
<dbReference type="PANTHER" id="PTHR33577">
    <property type="entry name" value="STERIGMATOCYSTIN BIOSYNTHESIS PEROXIDASE STCC-RELATED"/>
    <property type="match status" value="1"/>
</dbReference>
<comment type="similarity">
    <text evidence="7">Belongs to the chloroperoxidase family.</text>
</comment>
<dbReference type="Gene3D" id="1.10.489.10">
    <property type="entry name" value="Chloroperoxidase-like"/>
    <property type="match status" value="1"/>
</dbReference>
<dbReference type="InterPro" id="IPR000028">
    <property type="entry name" value="Chloroperoxidase"/>
</dbReference>
<comment type="cofactor">
    <cofactor evidence="1">
        <name>heme b</name>
        <dbReference type="ChEBI" id="CHEBI:60344"/>
    </cofactor>
</comment>
<evidence type="ECO:0000256" key="6">
    <source>
        <dbReference type="ARBA" id="ARBA00023004"/>
    </source>
</evidence>
<dbReference type="InterPro" id="IPR036851">
    <property type="entry name" value="Chloroperoxidase-like_sf"/>
</dbReference>
<dbReference type="EMBL" id="JAGFBS010000018">
    <property type="protein sequence ID" value="KAG6374393.1"/>
    <property type="molecule type" value="Genomic_DNA"/>
</dbReference>
<dbReference type="PROSITE" id="PS51405">
    <property type="entry name" value="HEME_HALOPEROXIDASE"/>
    <property type="match status" value="1"/>
</dbReference>
<comment type="caution">
    <text evidence="10">The sequence shown here is derived from an EMBL/GenBank/DDBJ whole genome shotgun (WGS) entry which is preliminary data.</text>
</comment>
<evidence type="ECO:0000313" key="11">
    <source>
        <dbReference type="Proteomes" id="UP000683000"/>
    </source>
</evidence>
<evidence type="ECO:0000256" key="8">
    <source>
        <dbReference type="SAM" id="SignalP"/>
    </source>
</evidence>
<keyword evidence="2 10" id="KW-0575">Peroxidase</keyword>
<gene>
    <name evidence="10" type="ORF">JVT61DRAFT_4430</name>
</gene>
<keyword evidence="6" id="KW-0408">Iron</keyword>
<evidence type="ECO:0000313" key="10">
    <source>
        <dbReference type="EMBL" id="KAG6374393.1"/>
    </source>
</evidence>
<sequence>MKLQNLATLVALVSYALGFPQLENFPEYRSLAGLSPREARAVARTFTSTPGAQSLPPAISDTSAKAVYDSEHPYIPDQPGDIRGPCPGLNTLASHGYLPRNGVATPAQIITAVQEGFNMGWNLASFVTYA</sequence>
<dbReference type="SUPFAM" id="SSF47571">
    <property type="entry name" value="Cloroperoxidase"/>
    <property type="match status" value="1"/>
</dbReference>
<dbReference type="GO" id="GO:0046872">
    <property type="term" value="F:metal ion binding"/>
    <property type="evidence" value="ECO:0007669"/>
    <property type="project" value="UniProtKB-KW"/>
</dbReference>
<name>A0A8I3A794_9AGAM</name>
<evidence type="ECO:0000256" key="5">
    <source>
        <dbReference type="ARBA" id="ARBA00023002"/>
    </source>
</evidence>
<evidence type="ECO:0000259" key="9">
    <source>
        <dbReference type="PROSITE" id="PS51405"/>
    </source>
</evidence>
<keyword evidence="4" id="KW-0479">Metal-binding</keyword>
<accession>A0A8I3A794</accession>
<dbReference type="OrthoDB" id="2542103at2759"/>
<feature type="domain" description="Heme haloperoxidase family profile" evidence="9">
    <location>
        <begin position="70"/>
        <end position="130"/>
    </location>
</feature>
<dbReference type="Proteomes" id="UP000683000">
    <property type="component" value="Unassembled WGS sequence"/>
</dbReference>
<keyword evidence="5" id="KW-0560">Oxidoreductase</keyword>
<reference evidence="10" key="1">
    <citation type="submission" date="2021-03" db="EMBL/GenBank/DDBJ databases">
        <title>Evolutionary innovations through gain and loss of genes in the ectomycorrhizal Boletales.</title>
        <authorList>
            <person name="Wu G."/>
            <person name="Miyauchi S."/>
            <person name="Morin E."/>
            <person name="Yang Z.-L."/>
            <person name="Xu J."/>
            <person name="Martin F.M."/>
        </authorList>
    </citation>
    <scope>NUCLEOTIDE SEQUENCE</scope>
    <source>
        <strain evidence="10">BR01</strain>
    </source>
</reference>
<proteinExistence type="inferred from homology"/>
<keyword evidence="8" id="KW-0732">Signal</keyword>
<evidence type="ECO:0000256" key="2">
    <source>
        <dbReference type="ARBA" id="ARBA00022559"/>
    </source>
</evidence>